<accession>A0ABR0BKH7</accession>
<evidence type="ECO:0000256" key="3">
    <source>
        <dbReference type="ARBA" id="ARBA00022525"/>
    </source>
</evidence>
<evidence type="ECO:0000256" key="6">
    <source>
        <dbReference type="SAM" id="MobiDB-lite"/>
    </source>
</evidence>
<evidence type="ECO:0000256" key="4">
    <source>
        <dbReference type="ARBA" id="ARBA00022729"/>
    </source>
</evidence>
<dbReference type="PANTHER" id="PTHR13234:SF8">
    <property type="entry name" value="GAMMA-INTERFERON-INDUCIBLE LYSOSOMAL THIOL REDUCTASE"/>
    <property type="match status" value="1"/>
</dbReference>
<evidence type="ECO:0000313" key="7">
    <source>
        <dbReference type="EMBL" id="KAK4081847.1"/>
    </source>
</evidence>
<dbReference type="PANTHER" id="PTHR13234">
    <property type="entry name" value="GAMMA-INTERFERON INDUCIBLE LYSOSOMAL THIOL REDUCTASE GILT"/>
    <property type="match status" value="1"/>
</dbReference>
<organism evidence="7 8">
    <name type="scientific">Purpureocillium lilacinum</name>
    <name type="common">Paecilomyces lilacinus</name>
    <dbReference type="NCBI Taxonomy" id="33203"/>
    <lineage>
        <taxon>Eukaryota</taxon>
        <taxon>Fungi</taxon>
        <taxon>Dikarya</taxon>
        <taxon>Ascomycota</taxon>
        <taxon>Pezizomycotina</taxon>
        <taxon>Sordariomycetes</taxon>
        <taxon>Hypocreomycetidae</taxon>
        <taxon>Hypocreales</taxon>
        <taxon>Ophiocordycipitaceae</taxon>
        <taxon>Purpureocillium</taxon>
    </lineage>
</organism>
<dbReference type="Proteomes" id="UP001287286">
    <property type="component" value="Unassembled WGS sequence"/>
</dbReference>
<evidence type="ECO:0000256" key="2">
    <source>
        <dbReference type="ARBA" id="ARBA00005679"/>
    </source>
</evidence>
<proteinExistence type="inferred from homology"/>
<dbReference type="Pfam" id="PF03227">
    <property type="entry name" value="GILT"/>
    <property type="match status" value="1"/>
</dbReference>
<feature type="region of interest" description="Disordered" evidence="6">
    <location>
        <begin position="319"/>
        <end position="372"/>
    </location>
</feature>
<evidence type="ECO:0000313" key="8">
    <source>
        <dbReference type="Proteomes" id="UP001287286"/>
    </source>
</evidence>
<feature type="compositionally biased region" description="Polar residues" evidence="6">
    <location>
        <begin position="269"/>
        <end position="286"/>
    </location>
</feature>
<keyword evidence="3" id="KW-0964">Secreted</keyword>
<evidence type="ECO:0000256" key="5">
    <source>
        <dbReference type="ARBA" id="ARBA00023180"/>
    </source>
</evidence>
<comment type="similarity">
    <text evidence="2">Belongs to the GILT family.</text>
</comment>
<evidence type="ECO:0008006" key="9">
    <source>
        <dbReference type="Google" id="ProtNLM"/>
    </source>
</evidence>
<keyword evidence="4" id="KW-0732">Signal</keyword>
<name>A0ABR0BKH7_PURLI</name>
<comment type="caution">
    <text evidence="7">The sequence shown here is derived from an EMBL/GenBank/DDBJ whole genome shotgun (WGS) entry which is preliminary data.</text>
</comment>
<evidence type="ECO:0000256" key="1">
    <source>
        <dbReference type="ARBA" id="ARBA00004613"/>
    </source>
</evidence>
<feature type="compositionally biased region" description="Polar residues" evidence="6">
    <location>
        <begin position="335"/>
        <end position="354"/>
    </location>
</feature>
<sequence length="739" mass="79453">MGAPGCREGSGRMSMWMRMRPGAYMHAVPSVSGTRCARSGMQKRGSFHDMDRCVGRRSMVGWEVAPGGTGLEDAGSPQLPGGSRAPGLQGCASHAGLAAPKPEVGGWPGRLSSPSTSSTSGEYLLELPYHLQQGKEGRGRPDVDRPRCTGTGRWTHDAWTGQASGDFESGAASRLRGPITHGAQGRKELWWEAAWQGRVDATWEREREGVHVGRPRWGWNRDLLPQMRIPRLSMLTLSGHLHQIPRFPALDPRLLSRWPAMDSPPPSTARYSSQHAEPSSARGTTTISHQQKAILFSPSAVDAAAATALLGGCNLGQKGGWRSRAGARIRRRGTTLPTADSSALPSMRTRTSKAQGAPSHERQAASAATRNFQSNPINKAFDLAGWASAKAQLQPEAEGGAQSPFPVPPKCTAAVSPLHSSRCRLRIIIASINHIAPSTSIAIIPLPTCDCICHPRPPIDSTSAGPVTDPDPFSAAAHPKRSASCAAVHRLSTIDRPTARNTCRGCGTTSSTLPAVRYEPPSSTPSTTMDEKRSRSASQTEPCPDPRGAAMPGRFRHALRMVLSLVVLSGVLYHVWNGAPQLSRHGVATSPVSGVTKVKGLVPLEAHIISKCPDTRDALRQLILPAMQRVHDKVDFKLNYIGTPTANDGVECKHGPSECLGNIIELCARELYPDPKINLGFIMCLTKDYKHIPERALIEDCALEHAIDFQSLNECATRDDGAHGLELLRTSVERTAEPG</sequence>
<keyword evidence="5" id="KW-0325">Glycoprotein</keyword>
<protein>
    <recommendedName>
        <fullName evidence="9">Gamma interferon inducible lysosomal thiol reductase GILT</fullName>
    </recommendedName>
</protein>
<reference evidence="7 8" key="1">
    <citation type="journal article" date="2024" name="Microbiol. Resour. Announc.">
        <title>Genome annotations for the ascomycete fungi Trichoderma harzianum, Trichoderma aggressivum, and Purpureocillium lilacinum.</title>
        <authorList>
            <person name="Beijen E.P.W."/>
            <person name="Ohm R.A."/>
        </authorList>
    </citation>
    <scope>NUCLEOTIDE SEQUENCE [LARGE SCALE GENOMIC DNA]</scope>
    <source>
        <strain evidence="7 8">CBS 150709</strain>
    </source>
</reference>
<feature type="region of interest" description="Disordered" evidence="6">
    <location>
        <begin position="68"/>
        <end position="118"/>
    </location>
</feature>
<dbReference type="InterPro" id="IPR004911">
    <property type="entry name" value="Interferon-induced_GILT"/>
</dbReference>
<keyword evidence="8" id="KW-1185">Reference proteome</keyword>
<gene>
    <name evidence="7" type="ORF">Purlil1_11534</name>
</gene>
<feature type="region of interest" description="Disordered" evidence="6">
    <location>
        <begin position="258"/>
        <end position="286"/>
    </location>
</feature>
<feature type="region of interest" description="Disordered" evidence="6">
    <location>
        <begin position="514"/>
        <end position="549"/>
    </location>
</feature>
<dbReference type="EMBL" id="JAWRVI010000071">
    <property type="protein sequence ID" value="KAK4081847.1"/>
    <property type="molecule type" value="Genomic_DNA"/>
</dbReference>
<comment type="subcellular location">
    <subcellularLocation>
        <location evidence="1">Secreted</location>
    </subcellularLocation>
</comment>